<dbReference type="InterPro" id="IPR045238">
    <property type="entry name" value="Tim23-like"/>
</dbReference>
<keyword evidence="3" id="KW-1133">Transmembrane helix</keyword>
<dbReference type="PANTHER" id="PTHR15371">
    <property type="entry name" value="TIM23"/>
    <property type="match status" value="1"/>
</dbReference>
<evidence type="ECO:0000256" key="2">
    <source>
        <dbReference type="ARBA" id="ARBA00022692"/>
    </source>
</evidence>
<keyword evidence="7" id="KW-1185">Reference proteome</keyword>
<accession>A0A8T0Q658</accession>
<reference evidence="6" key="1">
    <citation type="submission" date="2020-05" db="EMBL/GenBank/DDBJ databases">
        <title>WGS assembly of Panicum virgatum.</title>
        <authorList>
            <person name="Lovell J.T."/>
            <person name="Jenkins J."/>
            <person name="Shu S."/>
            <person name="Juenger T.E."/>
            <person name="Schmutz J."/>
        </authorList>
    </citation>
    <scope>NUCLEOTIDE SEQUENCE</scope>
    <source>
        <strain evidence="6">AP13</strain>
    </source>
</reference>
<dbReference type="PANTHER" id="PTHR15371:SF21">
    <property type="entry name" value="MITOCHONDRIAL IMPORT INNER MEMBRANE TRANSLOCASE SUBUNIT TIM23"/>
    <property type="match status" value="1"/>
</dbReference>
<name>A0A8T0Q658_PANVG</name>
<dbReference type="GO" id="GO:0005744">
    <property type="term" value="C:TIM23 mitochondrial import inner membrane translocase complex"/>
    <property type="evidence" value="ECO:0007669"/>
    <property type="project" value="TreeGrafter"/>
</dbReference>
<evidence type="ECO:0000256" key="5">
    <source>
        <dbReference type="SAM" id="MobiDB-lite"/>
    </source>
</evidence>
<dbReference type="EMBL" id="CM029050">
    <property type="protein sequence ID" value="KAG2568082.1"/>
    <property type="molecule type" value="Genomic_DNA"/>
</dbReference>
<evidence type="ECO:0000256" key="1">
    <source>
        <dbReference type="ARBA" id="ARBA00004141"/>
    </source>
</evidence>
<sequence>MRDASGNPSGTSQARKPIGRTALWCKKRPNESPLARINSVGESLAWPSRFPEPTTAAPATRNPKPRRTHSPFLADMADATDQPPYGDENRSEGGSRRFYTPYPAEGLNLPSLPELYDLPTSPELLFPKERREGRTWGENLTLYAGCGYLAGCAAGAAVGLRRAAAQSERGETAKLRASRALTQCGAVGRAYGNRLGIIGLLFAGIESGVTGLRDADDWKNTVAAGLGAGLLHRAGAGPRSAVFGCVVGGLMAGAAVVGNQALERYVPDLKL</sequence>
<dbReference type="GO" id="GO:0030150">
    <property type="term" value="P:protein import into mitochondrial matrix"/>
    <property type="evidence" value="ECO:0007669"/>
    <property type="project" value="TreeGrafter"/>
</dbReference>
<proteinExistence type="predicted"/>
<keyword evidence="2" id="KW-0812">Transmembrane</keyword>
<dbReference type="EMBL" id="CM029050">
    <property type="protein sequence ID" value="KAG2568081.1"/>
    <property type="molecule type" value="Genomic_DNA"/>
</dbReference>
<evidence type="ECO:0000313" key="6">
    <source>
        <dbReference type="EMBL" id="KAG2568082.1"/>
    </source>
</evidence>
<comment type="subcellular location">
    <subcellularLocation>
        <location evidence="1">Membrane</location>
        <topology evidence="1">Multi-pass membrane protein</topology>
    </subcellularLocation>
</comment>
<dbReference type="Proteomes" id="UP000823388">
    <property type="component" value="Chromosome 7N"/>
</dbReference>
<feature type="compositionally biased region" description="Polar residues" evidence="5">
    <location>
        <begin position="1"/>
        <end position="14"/>
    </location>
</feature>
<comment type="caution">
    <text evidence="6">The sequence shown here is derived from an EMBL/GenBank/DDBJ whole genome shotgun (WGS) entry which is preliminary data.</text>
</comment>
<feature type="region of interest" description="Disordered" evidence="5">
    <location>
        <begin position="1"/>
        <end position="96"/>
    </location>
</feature>
<dbReference type="Pfam" id="PF02466">
    <property type="entry name" value="Tim17"/>
    <property type="match status" value="1"/>
</dbReference>
<keyword evidence="4" id="KW-0472">Membrane</keyword>
<evidence type="ECO:0000313" key="7">
    <source>
        <dbReference type="Proteomes" id="UP000823388"/>
    </source>
</evidence>
<gene>
    <name evidence="6" type="ORF">PVAP13_7NG186200</name>
</gene>
<protein>
    <submittedName>
        <fullName evidence="6">Uncharacterized protein</fullName>
    </submittedName>
</protein>
<dbReference type="GO" id="GO:0008320">
    <property type="term" value="F:protein transmembrane transporter activity"/>
    <property type="evidence" value="ECO:0007669"/>
    <property type="project" value="TreeGrafter"/>
</dbReference>
<organism evidence="6 7">
    <name type="scientific">Panicum virgatum</name>
    <name type="common">Blackwell switchgrass</name>
    <dbReference type="NCBI Taxonomy" id="38727"/>
    <lineage>
        <taxon>Eukaryota</taxon>
        <taxon>Viridiplantae</taxon>
        <taxon>Streptophyta</taxon>
        <taxon>Embryophyta</taxon>
        <taxon>Tracheophyta</taxon>
        <taxon>Spermatophyta</taxon>
        <taxon>Magnoliopsida</taxon>
        <taxon>Liliopsida</taxon>
        <taxon>Poales</taxon>
        <taxon>Poaceae</taxon>
        <taxon>PACMAD clade</taxon>
        <taxon>Panicoideae</taxon>
        <taxon>Panicodae</taxon>
        <taxon>Paniceae</taxon>
        <taxon>Panicinae</taxon>
        <taxon>Panicum</taxon>
        <taxon>Panicum sect. Hiantes</taxon>
    </lineage>
</organism>
<evidence type="ECO:0000256" key="4">
    <source>
        <dbReference type="ARBA" id="ARBA00023136"/>
    </source>
</evidence>
<evidence type="ECO:0000256" key="3">
    <source>
        <dbReference type="ARBA" id="ARBA00022989"/>
    </source>
</evidence>
<dbReference type="AlphaFoldDB" id="A0A8T0Q658"/>